<dbReference type="EMBL" id="JAVRHK010000007">
    <property type="protein sequence ID" value="MDT0677027.1"/>
    <property type="molecule type" value="Genomic_DNA"/>
</dbReference>
<name>A0ABU3D673_9FLAO</name>
<organism evidence="8 9">
    <name type="scientific">Autumnicola musiva</name>
    <dbReference type="NCBI Taxonomy" id="3075589"/>
    <lineage>
        <taxon>Bacteria</taxon>
        <taxon>Pseudomonadati</taxon>
        <taxon>Bacteroidota</taxon>
        <taxon>Flavobacteriia</taxon>
        <taxon>Flavobacteriales</taxon>
        <taxon>Flavobacteriaceae</taxon>
        <taxon>Autumnicola</taxon>
    </lineage>
</organism>
<evidence type="ECO:0000256" key="4">
    <source>
        <dbReference type="ARBA" id="ARBA00022833"/>
    </source>
</evidence>
<keyword evidence="9" id="KW-1185">Reference proteome</keyword>
<evidence type="ECO:0000256" key="5">
    <source>
        <dbReference type="ARBA" id="ARBA00023049"/>
    </source>
</evidence>
<evidence type="ECO:0000313" key="9">
    <source>
        <dbReference type="Proteomes" id="UP001262582"/>
    </source>
</evidence>
<evidence type="ECO:0000259" key="7">
    <source>
        <dbReference type="Pfam" id="PF05193"/>
    </source>
</evidence>
<evidence type="ECO:0000256" key="2">
    <source>
        <dbReference type="ARBA" id="ARBA00022670"/>
    </source>
</evidence>
<comment type="caution">
    <text evidence="8">The sequence shown here is derived from an EMBL/GenBank/DDBJ whole genome shotgun (WGS) entry which is preliminary data.</text>
</comment>
<dbReference type="InterPro" id="IPR011249">
    <property type="entry name" value="Metalloenz_LuxS/M16"/>
</dbReference>
<feature type="domain" description="Peptidase M16 N-terminal" evidence="6">
    <location>
        <begin position="66"/>
        <end position="184"/>
    </location>
</feature>
<proteinExistence type="inferred from homology"/>
<dbReference type="InterPro" id="IPR007863">
    <property type="entry name" value="Peptidase_M16_C"/>
</dbReference>
<gene>
    <name evidence="8" type="ORF">RM539_10580</name>
</gene>
<keyword evidence="3" id="KW-0378">Hydrolase</keyword>
<accession>A0ABU3D673</accession>
<protein>
    <submittedName>
        <fullName evidence="8">Insulinase family protein</fullName>
    </submittedName>
</protein>
<keyword evidence="4" id="KW-0862">Zinc</keyword>
<dbReference type="RefSeq" id="WP_311503372.1">
    <property type="nucleotide sequence ID" value="NZ_JAVRHK010000007.1"/>
</dbReference>
<keyword evidence="5" id="KW-0482">Metalloprotease</keyword>
<evidence type="ECO:0000259" key="6">
    <source>
        <dbReference type="Pfam" id="PF00675"/>
    </source>
</evidence>
<dbReference type="SUPFAM" id="SSF63411">
    <property type="entry name" value="LuxS/MPP-like metallohydrolase"/>
    <property type="match status" value="3"/>
</dbReference>
<dbReference type="Pfam" id="PF05193">
    <property type="entry name" value="Peptidase_M16_C"/>
    <property type="match status" value="2"/>
</dbReference>
<evidence type="ECO:0000256" key="1">
    <source>
        <dbReference type="ARBA" id="ARBA00007261"/>
    </source>
</evidence>
<comment type="similarity">
    <text evidence="1">Belongs to the peptidase M16 family.</text>
</comment>
<dbReference type="PANTHER" id="PTHR43690">
    <property type="entry name" value="NARDILYSIN"/>
    <property type="match status" value="1"/>
</dbReference>
<sequence>MIYNKMQNMVSIPLVVLCSINLLLGQNNKMENRNLNTLENHLQYGKFANGFSYYIKQSGDNSGKIHLNLLVKVGSLQEDENQMDIAHAVEHLVSEGSTNFPRGIKQDYEKFAGKGVAYKIFNIGLDKTEYQLIVPTGNGEAFNAAMLFYKDILSGITLSETDINSERGVLRQEFISQTDQNLETIMLQSSLRSQLFPCRNDFSTFFRHNKDFPIEEVRKFYRDWYRPDLMTLIVTGDIVDPLKLQNTITKTFSNVPNKPNPRPIKNCDSLYFTQPDQYVVIERNSDSIKQQKPIRTEIQLFFRDPKMAKMPSPFGRAKRKLIWEAMTRTLNDRFKEQSNEYLNTFDILSRYSYKSHPPALKLELNSDPGEETLGLKRMMYILNQMKEFGLKPEEWALVKNELLSGLQGLNFKDSSFLLNQIRDFEIYSEGMGEEEIEKQIYWLSHLSLPELNRSIKNMIHLSPNDIGIITSQNSGISKFSEQQFRNEIQKVHKRPLQEYTPLETPNVLMNENTKKALEPANYKTIGVGAYGEKILELQNGVRIILMNYTPTSGFNQEKIVLHGFRNQGASSFPEEDYFSSINAPKIVKNSGVGKFDKFQLNRFLKNNSFWQGVQPYIEYEETGIKGSADPQDFEGLLQLIYLFITQPRQDPLAFKDWKKNEEAFIENPPSDKVYAYLTDAIAELLDDKATTLNGARALKGIDNTRMDTAYRIFDSLYGNADRFSFIITGAFQEEKIISLVSKYLGNLPSNRRSLPKPTSTDYSKIPKGPIFKEFHSPFPQTSDRYTTKFIIKEKGVYDWQEEIKVQLLGMITNHKIQFLRYENKLSVYQKGAMGIFEDKLDRMEVGVTIACQQSDFKAIREACNQIYVEIKRGDFEKAIFEDSKSNLANYYREAYMERNDQMNNKLYEVYRYNRILPDSNQALDYIATLSKEDITDLAKIYFQENNRYEFVWRANNQ</sequence>
<feature type="domain" description="Peptidase M16 C-terminal" evidence="7">
    <location>
        <begin position="719"/>
        <end position="887"/>
    </location>
</feature>
<evidence type="ECO:0000313" key="8">
    <source>
        <dbReference type="EMBL" id="MDT0677027.1"/>
    </source>
</evidence>
<dbReference type="Gene3D" id="3.30.830.10">
    <property type="entry name" value="Metalloenzyme, LuxS/M16 peptidase-like"/>
    <property type="match status" value="4"/>
</dbReference>
<dbReference type="Proteomes" id="UP001262582">
    <property type="component" value="Unassembled WGS sequence"/>
</dbReference>
<keyword evidence="2" id="KW-0645">Protease</keyword>
<feature type="domain" description="Peptidase M16 C-terminal" evidence="7">
    <location>
        <begin position="214"/>
        <end position="284"/>
    </location>
</feature>
<dbReference type="InterPro" id="IPR011765">
    <property type="entry name" value="Pept_M16_N"/>
</dbReference>
<dbReference type="Pfam" id="PF00675">
    <property type="entry name" value="Peptidase_M16"/>
    <property type="match status" value="1"/>
</dbReference>
<dbReference type="PANTHER" id="PTHR43690:SF17">
    <property type="entry name" value="PROTEIN YHJJ"/>
    <property type="match status" value="1"/>
</dbReference>
<dbReference type="InterPro" id="IPR050626">
    <property type="entry name" value="Peptidase_M16"/>
</dbReference>
<reference evidence="8 9" key="1">
    <citation type="submission" date="2023-09" db="EMBL/GenBank/DDBJ databases">
        <authorList>
            <person name="Rey-Velasco X."/>
        </authorList>
    </citation>
    <scope>NUCLEOTIDE SEQUENCE [LARGE SCALE GENOMIC DNA]</scope>
    <source>
        <strain evidence="8 9">F117</strain>
    </source>
</reference>
<evidence type="ECO:0000256" key="3">
    <source>
        <dbReference type="ARBA" id="ARBA00022801"/>
    </source>
</evidence>